<dbReference type="Proteomes" id="UP001437256">
    <property type="component" value="Unassembled WGS sequence"/>
</dbReference>
<name>A0ABR2ZQ25_9AGAR</name>
<accession>A0ABR2ZQ25</accession>
<protein>
    <recommendedName>
        <fullName evidence="3">Transforming acidic coiled-coil-containing protein C-terminal domain-containing protein</fullName>
    </recommendedName>
</protein>
<evidence type="ECO:0008006" key="3">
    <source>
        <dbReference type="Google" id="ProtNLM"/>
    </source>
</evidence>
<proteinExistence type="predicted"/>
<evidence type="ECO:0000313" key="1">
    <source>
        <dbReference type="EMBL" id="KAL0063335.1"/>
    </source>
</evidence>
<evidence type="ECO:0000313" key="2">
    <source>
        <dbReference type="Proteomes" id="UP001437256"/>
    </source>
</evidence>
<comment type="caution">
    <text evidence="1">The sequence shown here is derived from an EMBL/GenBank/DDBJ whole genome shotgun (WGS) entry which is preliminary data.</text>
</comment>
<sequence>MHIGTPPRQRLVDAGLTSQGQPIGSLISPRLNHRFRFFKPGGPLDDDTDSQRYIEQYYQEVGEDMFVKESPSVDPSFLVPNYSKSTVKGCAEPKEGAVKNEELDGPTFKTEPDRSLLKLIDNELEQKLALEGNISRLHEQISDLLLKNQTAQRMALETSTKSNQRYSKLLARYAKEKKGREEAQAETKVYARLRRKAEEKVVGLETQLSGMATERDEVVAELS</sequence>
<dbReference type="EMBL" id="JBBXMP010000083">
    <property type="protein sequence ID" value="KAL0063335.1"/>
    <property type="molecule type" value="Genomic_DNA"/>
</dbReference>
<organism evidence="1 2">
    <name type="scientific">Marasmius tenuissimus</name>
    <dbReference type="NCBI Taxonomy" id="585030"/>
    <lineage>
        <taxon>Eukaryota</taxon>
        <taxon>Fungi</taxon>
        <taxon>Dikarya</taxon>
        <taxon>Basidiomycota</taxon>
        <taxon>Agaricomycotina</taxon>
        <taxon>Agaricomycetes</taxon>
        <taxon>Agaricomycetidae</taxon>
        <taxon>Agaricales</taxon>
        <taxon>Marasmiineae</taxon>
        <taxon>Marasmiaceae</taxon>
        <taxon>Marasmius</taxon>
    </lineage>
</organism>
<reference evidence="1 2" key="1">
    <citation type="submission" date="2024-05" db="EMBL/GenBank/DDBJ databases">
        <title>A draft genome resource for the thread blight pathogen Marasmius tenuissimus strain MS-2.</title>
        <authorList>
            <person name="Yulfo-Soto G.E."/>
            <person name="Baruah I.K."/>
            <person name="Amoako-Attah I."/>
            <person name="Bukari Y."/>
            <person name="Meinhardt L.W."/>
            <person name="Bailey B.A."/>
            <person name="Cohen S.P."/>
        </authorList>
    </citation>
    <scope>NUCLEOTIDE SEQUENCE [LARGE SCALE GENOMIC DNA]</scope>
    <source>
        <strain evidence="1 2">MS-2</strain>
    </source>
</reference>
<gene>
    <name evidence="1" type="ORF">AAF712_009730</name>
</gene>
<keyword evidence="2" id="KW-1185">Reference proteome</keyword>